<dbReference type="InterPro" id="IPR039465">
    <property type="entry name" value="IL-17_rcpt-like"/>
</dbReference>
<proteinExistence type="predicted"/>
<feature type="transmembrane region" description="Helical" evidence="3">
    <location>
        <begin position="319"/>
        <end position="339"/>
    </location>
</feature>
<feature type="domain" description="Interleukin-17 receptor C/E N-terminal" evidence="4">
    <location>
        <begin position="116"/>
        <end position="293"/>
    </location>
</feature>
<keyword evidence="3" id="KW-1133">Transmembrane helix</keyword>
<dbReference type="Proteomes" id="UP000694546">
    <property type="component" value="Chromosome 1"/>
</dbReference>
<keyword evidence="3" id="KW-0812">Transmembrane</keyword>
<dbReference type="PANTHER" id="PTHR15583">
    <property type="entry name" value="INTERLEUKIN-17 RECEPTOR"/>
    <property type="match status" value="1"/>
</dbReference>
<evidence type="ECO:0000256" key="3">
    <source>
        <dbReference type="SAM" id="Phobius"/>
    </source>
</evidence>
<dbReference type="OMA" id="CVEVYYT"/>
<keyword evidence="6" id="KW-1185">Reference proteome</keyword>
<reference evidence="5" key="1">
    <citation type="submission" date="2019-07" db="EMBL/GenBank/DDBJ databases">
        <authorList>
            <consortium name="Wellcome Sanger Institute Data Sharing"/>
        </authorList>
    </citation>
    <scope>NUCLEOTIDE SEQUENCE [LARGE SCALE GENOMIC DNA]</scope>
</reference>
<name>A0A8C5FN12_GADMO</name>
<evidence type="ECO:0000313" key="5">
    <source>
        <dbReference type="Ensembl" id="ENSGMOP00000048813.1"/>
    </source>
</evidence>
<dbReference type="Ensembl" id="ENSGMOT00000060805.1">
    <property type="protein sequence ID" value="ENSGMOP00000048813.1"/>
    <property type="gene ID" value="ENSGMOG00000032403.1"/>
</dbReference>
<dbReference type="Gene3D" id="3.40.50.11530">
    <property type="match status" value="1"/>
</dbReference>
<reference evidence="5" key="2">
    <citation type="submission" date="2025-08" db="UniProtKB">
        <authorList>
            <consortium name="Ensembl"/>
        </authorList>
    </citation>
    <scope>IDENTIFICATION</scope>
</reference>
<evidence type="ECO:0000256" key="1">
    <source>
        <dbReference type="ARBA" id="ARBA00022729"/>
    </source>
</evidence>
<evidence type="ECO:0000313" key="6">
    <source>
        <dbReference type="Proteomes" id="UP000694546"/>
    </source>
</evidence>
<dbReference type="AlphaFoldDB" id="A0A8C5FN12"/>
<evidence type="ECO:0000256" key="2">
    <source>
        <dbReference type="SAM" id="MobiDB-lite"/>
    </source>
</evidence>
<organism evidence="5 6">
    <name type="scientific">Gadus morhua</name>
    <name type="common">Atlantic cod</name>
    <dbReference type="NCBI Taxonomy" id="8049"/>
    <lineage>
        <taxon>Eukaryota</taxon>
        <taxon>Metazoa</taxon>
        <taxon>Chordata</taxon>
        <taxon>Craniata</taxon>
        <taxon>Vertebrata</taxon>
        <taxon>Euteleostomi</taxon>
        <taxon>Actinopterygii</taxon>
        <taxon>Neopterygii</taxon>
        <taxon>Teleostei</taxon>
        <taxon>Neoteleostei</taxon>
        <taxon>Acanthomorphata</taxon>
        <taxon>Zeiogadaria</taxon>
        <taxon>Gadariae</taxon>
        <taxon>Gadiformes</taxon>
        <taxon>Gadoidei</taxon>
        <taxon>Gadidae</taxon>
        <taxon>Gadus</taxon>
    </lineage>
</organism>
<evidence type="ECO:0000259" key="4">
    <source>
        <dbReference type="Pfam" id="PF15037"/>
    </source>
</evidence>
<keyword evidence="1" id="KW-0732">Signal</keyword>
<dbReference type="InterPro" id="IPR027841">
    <property type="entry name" value="IL-17_rcpt_C/E_N"/>
</dbReference>
<accession>A0A8C5FN12</accession>
<sequence length="668" mass="73400">MVKTLFPVPILQNQTPANTCGGVIHDTVFVLQCELNYSCVKAEAGSSVSASFIGSINYTEKYNVPDPVPQFHLSVAPGSRKVNVTLAPGPSVYTILCYRNENLCKAIPKRITIDPSKSLSATLNVSYLLPCVCVQVYYTHSDAKRVMECPFANISLEAARDVWLSSEFKLYTDHIAWTSRCSSSYLQPSAALCWKNDTGLCTPILNSRLAMINSSSLLYNISTLDKHSQMCLQFSIKNNRHVHCPFKSDKGEWEARVGPGGRSMSVHLTSYASAIFSAQLCILQHSGCHSVGDPYSGTTESRCNAVIIVLADTHRRSGMLVAAALLIGVLLALLAFVVYKVTKSGTTGWLSIHKPVLLVCSSGQPAHVSAACALASILQGELCAAVRMALWSQSSDRQAGAGAGSGVADLGPLPWLYGEWDAVQQAQGKLLVVWSPEAKRVFERTTEQETQTERRKREGTRKVEATRGKATDTLDGEEGWRTIARTLTYGTEKDALLEGDDPSDVSSEGSSITGPVLRATLARLKGVLREPGRSHPVVLISLRGLNHNRDIPDELRGVPRYSLPGDFRGLIQELGGIVSGPNWEELGCDCWPRLRSKVLLLWLARRLSHQLKTWLRLQTNTLKLTDLLLGRHVYLLTTSTTNRIQHHRPAAFFWRSPEEPPRWRVAAA</sequence>
<dbReference type="Pfam" id="PF15037">
    <property type="entry name" value="IL17_R_N"/>
    <property type="match status" value="1"/>
</dbReference>
<reference evidence="5" key="3">
    <citation type="submission" date="2025-09" db="UniProtKB">
        <authorList>
            <consortium name="Ensembl"/>
        </authorList>
    </citation>
    <scope>IDENTIFICATION</scope>
</reference>
<feature type="region of interest" description="Disordered" evidence="2">
    <location>
        <begin position="444"/>
        <end position="466"/>
    </location>
</feature>
<dbReference type="PANTHER" id="PTHR15583:SF21">
    <property type="entry name" value="INTERLEUKIN-17 RECEPTOR E-LIKE"/>
    <property type="match status" value="1"/>
</dbReference>
<dbReference type="GO" id="GO:0030368">
    <property type="term" value="F:interleukin-17 receptor activity"/>
    <property type="evidence" value="ECO:0007669"/>
    <property type="project" value="InterPro"/>
</dbReference>
<dbReference type="GeneTree" id="ENSGT00940000161421"/>
<keyword evidence="3" id="KW-0472">Membrane</keyword>
<protein>
    <recommendedName>
        <fullName evidence="4">Interleukin-17 receptor C/E N-terminal domain-containing protein</fullName>
    </recommendedName>
</protein>